<proteinExistence type="predicted"/>
<sequence>MRMLMLLILLGSLMVACAPENEENLKKAIDVGKSYKTDTYTIKHDEIPEKKAERMEYLKEKAAPYASKELLESDLLDRIMGRPYIAALARQADIAVKDITLGRQGGNSGSEEEIKLVYEITIEVTKENEVVDELTFDGKMTVVNIDGEWQVTKDSDNVPADIMHG</sequence>
<reference evidence="3" key="1">
    <citation type="journal article" date="2019" name="Int. J. Syst. Evol. Microbiol.">
        <title>The Global Catalogue of Microorganisms (GCM) 10K type strain sequencing project: providing services to taxonomists for standard genome sequencing and annotation.</title>
        <authorList>
            <consortium name="The Broad Institute Genomics Platform"/>
            <consortium name="The Broad Institute Genome Sequencing Center for Infectious Disease"/>
            <person name="Wu L."/>
            <person name="Ma J."/>
        </authorList>
    </citation>
    <scope>NUCLEOTIDE SEQUENCE [LARGE SCALE GENOMIC DNA]</scope>
    <source>
        <strain evidence="3">CGMCC 4.7426</strain>
    </source>
</reference>
<dbReference type="Proteomes" id="UP001595989">
    <property type="component" value="Unassembled WGS sequence"/>
</dbReference>
<keyword evidence="1" id="KW-0732">Signal</keyword>
<evidence type="ECO:0000313" key="2">
    <source>
        <dbReference type="EMBL" id="MFC4559438.1"/>
    </source>
</evidence>
<feature type="signal peptide" evidence="1">
    <location>
        <begin position="1"/>
        <end position="18"/>
    </location>
</feature>
<name>A0ABV9DPE1_9BACI</name>
<organism evidence="2 3">
    <name type="scientific">Virgibacillus kekensis</name>
    <dbReference type="NCBI Taxonomy" id="202261"/>
    <lineage>
        <taxon>Bacteria</taxon>
        <taxon>Bacillati</taxon>
        <taxon>Bacillota</taxon>
        <taxon>Bacilli</taxon>
        <taxon>Bacillales</taxon>
        <taxon>Bacillaceae</taxon>
        <taxon>Virgibacillus</taxon>
    </lineage>
</organism>
<comment type="caution">
    <text evidence="2">The sequence shown here is derived from an EMBL/GenBank/DDBJ whole genome shotgun (WGS) entry which is preliminary data.</text>
</comment>
<keyword evidence="3" id="KW-1185">Reference proteome</keyword>
<dbReference type="EMBL" id="JBHSFU010000008">
    <property type="protein sequence ID" value="MFC4559438.1"/>
    <property type="molecule type" value="Genomic_DNA"/>
</dbReference>
<feature type="chain" id="PRO_5047067670" description="Lipoprotein" evidence="1">
    <location>
        <begin position="19"/>
        <end position="165"/>
    </location>
</feature>
<evidence type="ECO:0000313" key="3">
    <source>
        <dbReference type="Proteomes" id="UP001595989"/>
    </source>
</evidence>
<dbReference type="RefSeq" id="WP_390297584.1">
    <property type="nucleotide sequence ID" value="NZ_JBHSFU010000008.1"/>
</dbReference>
<accession>A0ABV9DPE1</accession>
<gene>
    <name evidence="2" type="ORF">ACFO3D_14665</name>
</gene>
<evidence type="ECO:0000256" key="1">
    <source>
        <dbReference type="SAM" id="SignalP"/>
    </source>
</evidence>
<protein>
    <recommendedName>
        <fullName evidence="4">Lipoprotein</fullName>
    </recommendedName>
</protein>
<dbReference type="PROSITE" id="PS51257">
    <property type="entry name" value="PROKAR_LIPOPROTEIN"/>
    <property type="match status" value="1"/>
</dbReference>
<evidence type="ECO:0008006" key="4">
    <source>
        <dbReference type="Google" id="ProtNLM"/>
    </source>
</evidence>